<dbReference type="RefSeq" id="WP_257716663.1">
    <property type="nucleotide sequence ID" value="NZ_JANJOU010000009.1"/>
</dbReference>
<proteinExistence type="predicted"/>
<dbReference type="Pfam" id="PF01584">
    <property type="entry name" value="CheW"/>
    <property type="match status" value="1"/>
</dbReference>
<keyword evidence="4" id="KW-1185">Reference proteome</keyword>
<dbReference type="InterPro" id="IPR036061">
    <property type="entry name" value="CheW-like_dom_sf"/>
</dbReference>
<protein>
    <submittedName>
        <fullName evidence="3">Chemotaxis protein CheW</fullName>
    </submittedName>
</protein>
<organism evidence="3 4">
    <name type="scientific">Roseomonas populi</name>
    <dbReference type="NCBI Taxonomy" id="3121582"/>
    <lineage>
        <taxon>Bacteria</taxon>
        <taxon>Pseudomonadati</taxon>
        <taxon>Pseudomonadota</taxon>
        <taxon>Alphaproteobacteria</taxon>
        <taxon>Acetobacterales</taxon>
        <taxon>Roseomonadaceae</taxon>
        <taxon>Roseomonas</taxon>
    </lineage>
</organism>
<dbReference type="Gene3D" id="2.40.50.180">
    <property type="entry name" value="CheA-289, Domain 4"/>
    <property type="match status" value="1"/>
</dbReference>
<dbReference type="SMART" id="SM00260">
    <property type="entry name" value="CheW"/>
    <property type="match status" value="1"/>
</dbReference>
<feature type="domain" description="CheW-like" evidence="2">
    <location>
        <begin position="15"/>
        <end position="160"/>
    </location>
</feature>
<keyword evidence="1" id="KW-1133">Transmembrane helix</keyword>
<evidence type="ECO:0000313" key="4">
    <source>
        <dbReference type="Proteomes" id="UP001524642"/>
    </source>
</evidence>
<sequence length="184" mass="18349">MAAPPDPPLPGPAQPGALVLFSVGGALCALPREAVRALLPLPRLDAPPGLPAPLAGFLNLGGAAVPVVALAALLGLPPGEPHPYRHLILLERGRAGAAGPVALLVDRAADVLPAGLPLRPADEGTSLGDTVAGAVELPAESGGGTAHLLAPERLLMAQEAAILEALARQAQERMARWEAPGGAA</sequence>
<accession>A0ABT1X7P3</accession>
<evidence type="ECO:0000256" key="1">
    <source>
        <dbReference type="SAM" id="Phobius"/>
    </source>
</evidence>
<dbReference type="PROSITE" id="PS50851">
    <property type="entry name" value="CHEW"/>
    <property type="match status" value="1"/>
</dbReference>
<evidence type="ECO:0000313" key="3">
    <source>
        <dbReference type="EMBL" id="MCR0982999.1"/>
    </source>
</evidence>
<keyword evidence="1" id="KW-0812">Transmembrane</keyword>
<dbReference type="EMBL" id="JANJOU010000009">
    <property type="protein sequence ID" value="MCR0982999.1"/>
    <property type="molecule type" value="Genomic_DNA"/>
</dbReference>
<comment type="caution">
    <text evidence="3">The sequence shown here is derived from an EMBL/GenBank/DDBJ whole genome shotgun (WGS) entry which is preliminary data.</text>
</comment>
<keyword evidence="1" id="KW-0472">Membrane</keyword>
<reference evidence="3 4" key="1">
    <citation type="submission" date="2022-06" db="EMBL/GenBank/DDBJ databases">
        <title>Roseomonas CN29.</title>
        <authorList>
            <person name="Cheng Y."/>
            <person name="He X."/>
        </authorList>
    </citation>
    <scope>NUCLEOTIDE SEQUENCE [LARGE SCALE GENOMIC DNA]</scope>
    <source>
        <strain evidence="3 4">CN29</strain>
    </source>
</reference>
<name>A0ABT1X7P3_9PROT</name>
<dbReference type="Proteomes" id="UP001524642">
    <property type="component" value="Unassembled WGS sequence"/>
</dbReference>
<gene>
    <name evidence="3" type="ORF">NRP21_13165</name>
</gene>
<feature type="transmembrane region" description="Helical" evidence="1">
    <location>
        <begin position="54"/>
        <end position="76"/>
    </location>
</feature>
<dbReference type="InterPro" id="IPR002545">
    <property type="entry name" value="CheW-lke_dom"/>
</dbReference>
<dbReference type="SUPFAM" id="SSF50341">
    <property type="entry name" value="CheW-like"/>
    <property type="match status" value="1"/>
</dbReference>
<evidence type="ECO:0000259" key="2">
    <source>
        <dbReference type="PROSITE" id="PS50851"/>
    </source>
</evidence>